<proteinExistence type="predicted"/>
<reference evidence="1 2" key="1">
    <citation type="submission" date="2013-08" db="EMBL/GenBank/DDBJ databases">
        <title>Flavobacterium saliperosum type strain genome sequencing.</title>
        <authorList>
            <person name="Lee K."/>
            <person name="Yi H."/>
            <person name="Park S."/>
            <person name="Chun J."/>
        </authorList>
    </citation>
    <scope>NUCLEOTIDE SEQUENCE [LARGE SCALE GENOMIC DNA]</scope>
    <source>
        <strain evidence="1 2">S13</strain>
    </source>
</reference>
<sequence length="45" mass="5101">MKHILLQIFKKILVATAFITTYRFCHSDEGGIALAFCCHSDKVET</sequence>
<keyword evidence="2" id="KW-1185">Reference proteome</keyword>
<gene>
    <name evidence="1" type="ORF">FSS13T_10650</name>
</gene>
<dbReference type="Proteomes" id="UP000018234">
    <property type="component" value="Unassembled WGS sequence"/>
</dbReference>
<evidence type="ECO:0000313" key="2">
    <source>
        <dbReference type="Proteomes" id="UP000018234"/>
    </source>
</evidence>
<name>A0ABN0QIH4_9FLAO</name>
<accession>A0ABN0QIH4</accession>
<comment type="caution">
    <text evidence="1">The sequence shown here is derived from an EMBL/GenBank/DDBJ whole genome shotgun (WGS) entry which is preliminary data.</text>
</comment>
<organism evidence="1 2">
    <name type="scientific">Flavobacterium saliperosum S13</name>
    <dbReference type="NCBI Taxonomy" id="1341155"/>
    <lineage>
        <taxon>Bacteria</taxon>
        <taxon>Pseudomonadati</taxon>
        <taxon>Bacteroidota</taxon>
        <taxon>Flavobacteriia</taxon>
        <taxon>Flavobacteriales</taxon>
        <taxon>Flavobacteriaceae</taxon>
        <taxon>Flavobacterium</taxon>
    </lineage>
</organism>
<evidence type="ECO:0000313" key="1">
    <source>
        <dbReference type="EMBL" id="ESU26894.1"/>
    </source>
</evidence>
<protein>
    <submittedName>
        <fullName evidence="1">Uncharacterized protein</fullName>
    </submittedName>
</protein>
<dbReference type="EMBL" id="AVFO01000015">
    <property type="protein sequence ID" value="ESU26894.1"/>
    <property type="molecule type" value="Genomic_DNA"/>
</dbReference>